<dbReference type="EMBL" id="CM023491">
    <property type="protein sequence ID" value="KAH6941226.1"/>
    <property type="molecule type" value="Genomic_DNA"/>
</dbReference>
<sequence>MEHDAEERTPSKTSKGPKIPVSEGEETAPTRTAKHTGRGHKRDAKTPRHTAGSNKEEAVPKDRDHGRKIATQKRRGSSKNRETGSTPTKLKRAAATEAPQAGVPSTPATARYPERAASTAAETSDHQRNEPGDDRIQASRGADETNVPPGDPSAAASANADVSGSLPPAGGSGKDNTRPDSSSETKAAVPAESNSGNVGTAVPTQQATSLVSEKEQATRIIRDKVASKQEAMPAKTAVPDAEVAATRRKFRQARWITRMSTAKAMGNPSESRNLSPHIAKRIPASWNAVLLFVSLVLLTLAAYLMFRKDSKKVYYDTCKTLACEEFSRRLLDSINRSVSPCVSFDHYVCDGWRATHDLSVREDSFQSILGRLYRNVRDMDVPKRGQDDKQRAAAFYRSCECVGKGDCDELPVVLRALKDAGVPWPHRAPKRIRVLKTMLFTSVNLRWGGILAFEFSRGPGERRVFLRLAEEFNLLKWKWDEHRLSPGSRERYFEVLRDRYAGAGSSSATKKTSAALVTYEETQQVESVMLQKLFQTAPAIVTTLGGDIMYNTVPGLTETLWESALGLYFARLKATGAVVFHTDAGNLVQQLLEMWRDHGERAFHLLLSWCTVQLAALYANQQLIDNFYGSRGKAEVAHGVSCFSKAFRIVGEQILDGCVQ</sequence>
<organism evidence="1 2">
    <name type="scientific">Hyalomma asiaticum</name>
    <name type="common">Tick</name>
    <dbReference type="NCBI Taxonomy" id="266040"/>
    <lineage>
        <taxon>Eukaryota</taxon>
        <taxon>Metazoa</taxon>
        <taxon>Ecdysozoa</taxon>
        <taxon>Arthropoda</taxon>
        <taxon>Chelicerata</taxon>
        <taxon>Arachnida</taxon>
        <taxon>Acari</taxon>
        <taxon>Parasitiformes</taxon>
        <taxon>Ixodida</taxon>
        <taxon>Ixodoidea</taxon>
        <taxon>Ixodidae</taxon>
        <taxon>Hyalomminae</taxon>
        <taxon>Hyalomma</taxon>
    </lineage>
</organism>
<protein>
    <submittedName>
        <fullName evidence="1">Uncharacterized protein</fullName>
    </submittedName>
</protein>
<gene>
    <name evidence="1" type="ORF">HPB50_015116</name>
</gene>
<evidence type="ECO:0000313" key="2">
    <source>
        <dbReference type="Proteomes" id="UP000821845"/>
    </source>
</evidence>
<proteinExistence type="predicted"/>
<reference evidence="1" key="1">
    <citation type="submission" date="2020-05" db="EMBL/GenBank/DDBJ databases">
        <title>Large-scale comparative analyses of tick genomes elucidate their genetic diversity and vector capacities.</title>
        <authorList>
            <person name="Jia N."/>
            <person name="Wang J."/>
            <person name="Shi W."/>
            <person name="Du L."/>
            <person name="Sun Y."/>
            <person name="Zhan W."/>
            <person name="Jiang J."/>
            <person name="Wang Q."/>
            <person name="Zhang B."/>
            <person name="Ji P."/>
            <person name="Sakyi L.B."/>
            <person name="Cui X."/>
            <person name="Yuan T."/>
            <person name="Jiang B."/>
            <person name="Yang W."/>
            <person name="Lam T.T.-Y."/>
            <person name="Chang Q."/>
            <person name="Ding S."/>
            <person name="Wang X."/>
            <person name="Zhu J."/>
            <person name="Ruan X."/>
            <person name="Zhao L."/>
            <person name="Wei J."/>
            <person name="Que T."/>
            <person name="Du C."/>
            <person name="Cheng J."/>
            <person name="Dai P."/>
            <person name="Han X."/>
            <person name="Huang E."/>
            <person name="Gao Y."/>
            <person name="Liu J."/>
            <person name="Shao H."/>
            <person name="Ye R."/>
            <person name="Li L."/>
            <person name="Wei W."/>
            <person name="Wang X."/>
            <person name="Wang C."/>
            <person name="Yang T."/>
            <person name="Huo Q."/>
            <person name="Li W."/>
            <person name="Guo W."/>
            <person name="Chen H."/>
            <person name="Zhou L."/>
            <person name="Ni X."/>
            <person name="Tian J."/>
            <person name="Zhou Y."/>
            <person name="Sheng Y."/>
            <person name="Liu T."/>
            <person name="Pan Y."/>
            <person name="Xia L."/>
            <person name="Li J."/>
            <person name="Zhao F."/>
            <person name="Cao W."/>
        </authorList>
    </citation>
    <scope>NUCLEOTIDE SEQUENCE</scope>
    <source>
        <strain evidence="1">Hyas-2018</strain>
    </source>
</reference>
<dbReference type="Proteomes" id="UP000821845">
    <property type="component" value="Chromosome 11"/>
</dbReference>
<keyword evidence="2" id="KW-1185">Reference proteome</keyword>
<accession>A0ACB7T523</accession>
<comment type="caution">
    <text evidence="1">The sequence shown here is derived from an EMBL/GenBank/DDBJ whole genome shotgun (WGS) entry which is preliminary data.</text>
</comment>
<evidence type="ECO:0000313" key="1">
    <source>
        <dbReference type="EMBL" id="KAH6941226.1"/>
    </source>
</evidence>
<name>A0ACB7T523_HYAAI</name>